<dbReference type="EMBL" id="JBBAYM010000023">
    <property type="protein sequence ID" value="MEI5613488.1"/>
    <property type="molecule type" value="Genomic_DNA"/>
</dbReference>
<dbReference type="RefSeq" id="WP_336558655.1">
    <property type="nucleotide sequence ID" value="NZ_JBBAYL010000024.1"/>
</dbReference>
<accession>A0ABU8GJV9</accession>
<keyword evidence="3" id="KW-1185">Reference proteome</keyword>
<evidence type="ECO:0000313" key="3">
    <source>
        <dbReference type="Proteomes" id="UP001365781"/>
    </source>
</evidence>
<comment type="caution">
    <text evidence="2">The sequence shown here is derived from an EMBL/GenBank/DDBJ whole genome shotgun (WGS) entry which is preliminary data.</text>
</comment>
<evidence type="ECO:0000313" key="2">
    <source>
        <dbReference type="EMBL" id="MEI5613488.1"/>
    </source>
</evidence>
<name>A0ABU8GJV9_9ACTN</name>
<sequence length="329" mass="35393">MTSRVHDATGRPVTEGDTVGGTTSGRYQTTITGPVLQLGKGLVKVLVTNRPTVSSLRAQNGDDVWISPDRLFLIHPATERKFTGFRTPDGHTWTLARRVKGTLFEAPTVPQRYEATRLRSMYDGLLTPVWEDAPAGQSPAEIRAAAFQEAAGRITNLPQDYELDPGRGDAVQLLNGLAAAAHQPDTYPPALPWARLMDGDDLADFLRDLDTALHRAVDAAVITGQPQAPAVLDALEKTCASWRVTAEAQHGHNWAPGPHADDTSDVVAYRSPDRPGALICRPHGDRSPDLTALTADDLPDGGLCTFGRPGEECGVDVLIPQPPLRQSAI</sequence>
<reference evidence="2 3" key="1">
    <citation type="submission" date="2024-03" db="EMBL/GenBank/DDBJ databases">
        <title>First Report of Pectobacterium brasiliscabiei causing potato scab in china.</title>
        <authorList>
            <person name="Handique U."/>
        </authorList>
    </citation>
    <scope>NUCLEOTIDE SEQUENCE [LARGE SCALE GENOMIC DNA]</scope>
    <source>
        <strain evidence="2 3">ZRIMU1503</strain>
    </source>
</reference>
<organism evidence="2 3">
    <name type="scientific">Streptomyces brasiliscabiei</name>
    <dbReference type="NCBI Taxonomy" id="2736302"/>
    <lineage>
        <taxon>Bacteria</taxon>
        <taxon>Bacillati</taxon>
        <taxon>Actinomycetota</taxon>
        <taxon>Actinomycetes</taxon>
        <taxon>Kitasatosporales</taxon>
        <taxon>Streptomycetaceae</taxon>
        <taxon>Streptomyces</taxon>
    </lineage>
</organism>
<feature type="region of interest" description="Disordered" evidence="1">
    <location>
        <begin position="1"/>
        <end position="26"/>
    </location>
</feature>
<gene>
    <name evidence="2" type="ORF">WB403_30510</name>
</gene>
<proteinExistence type="predicted"/>
<protein>
    <submittedName>
        <fullName evidence="2">Uncharacterized protein</fullName>
    </submittedName>
</protein>
<dbReference type="Proteomes" id="UP001365781">
    <property type="component" value="Unassembled WGS sequence"/>
</dbReference>
<evidence type="ECO:0000256" key="1">
    <source>
        <dbReference type="SAM" id="MobiDB-lite"/>
    </source>
</evidence>